<feature type="domain" description="Flavodoxin-like" evidence="16">
    <location>
        <begin position="1"/>
        <end position="107"/>
    </location>
</feature>
<reference evidence="18 19" key="1">
    <citation type="submission" date="2024-06" db="EMBL/GenBank/DDBJ databases">
        <authorList>
            <person name="Kraege A."/>
            <person name="Thomma B."/>
        </authorList>
    </citation>
    <scope>NUCLEOTIDE SEQUENCE [LARGE SCALE GENOMIC DNA]</scope>
</reference>
<dbReference type="InterPro" id="IPR058240">
    <property type="entry name" value="rSAM_sf"/>
</dbReference>
<feature type="domain" description="Radical SAM core" evidence="17">
    <location>
        <begin position="225"/>
        <end position="470"/>
    </location>
</feature>
<evidence type="ECO:0000256" key="5">
    <source>
        <dbReference type="ARBA" id="ARBA00022485"/>
    </source>
</evidence>
<dbReference type="SUPFAM" id="SSF52218">
    <property type="entry name" value="Flavoproteins"/>
    <property type="match status" value="1"/>
</dbReference>
<dbReference type="EC" id="4.1.3.44" evidence="4"/>
<dbReference type="InterPro" id="IPR029039">
    <property type="entry name" value="Flavoprotein-like_sf"/>
</dbReference>
<gene>
    <name evidence="18" type="primary">g10283</name>
    <name evidence="18" type="ORF">VP750_LOCUS9245</name>
</gene>
<dbReference type="PANTHER" id="PTHR13930">
    <property type="entry name" value="S-ADENOSYL-L-METHIONINE-DEPENDENT TRNA 4-DEMETHYLWYOSINE SYNTHASE"/>
    <property type="match status" value="1"/>
</dbReference>
<evidence type="ECO:0000256" key="14">
    <source>
        <dbReference type="ARBA" id="ARBA00049466"/>
    </source>
</evidence>
<evidence type="ECO:0000256" key="1">
    <source>
        <dbReference type="ARBA" id="ARBA00001966"/>
    </source>
</evidence>
<feature type="region of interest" description="Disordered" evidence="15">
    <location>
        <begin position="114"/>
        <end position="178"/>
    </location>
</feature>
<comment type="function">
    <text evidence="13">Probable component of the wybutosine biosynthesis pathway. Wybutosine is a hyper modified guanosine with a tricyclic base found at the 3'-position adjacent to the anticodon of eukaryotic phenylalanine tRNA. Catalyzes the condensation of N-methylguanine with 2 carbon atoms from pyruvate to form the tricyclic 4-demethylwyosine, an intermediate in wybutosine biosynthesis.</text>
</comment>
<keyword evidence="6" id="KW-0949">S-adenosyl-L-methionine</keyword>
<evidence type="ECO:0000256" key="4">
    <source>
        <dbReference type="ARBA" id="ARBA00012821"/>
    </source>
</evidence>
<dbReference type="SUPFAM" id="SSF102114">
    <property type="entry name" value="Radical SAM enzymes"/>
    <property type="match status" value="1"/>
</dbReference>
<dbReference type="InterPro" id="IPR013785">
    <property type="entry name" value="Aldolase_TIM"/>
</dbReference>
<dbReference type="InterPro" id="IPR013917">
    <property type="entry name" value="tRNA_wybutosine-synth"/>
</dbReference>
<dbReference type="PROSITE" id="PS51918">
    <property type="entry name" value="RADICAL_SAM"/>
    <property type="match status" value="1"/>
</dbReference>
<keyword evidence="8" id="KW-0479">Metal-binding</keyword>
<dbReference type="PROSITE" id="PS50902">
    <property type="entry name" value="FLAVODOXIN_LIKE"/>
    <property type="match status" value="1"/>
</dbReference>
<dbReference type="Gene3D" id="3.40.50.360">
    <property type="match status" value="1"/>
</dbReference>
<comment type="similarity">
    <text evidence="3">Belongs to the TYW1 family.</text>
</comment>
<dbReference type="Gene3D" id="3.20.20.70">
    <property type="entry name" value="Aldolase class I"/>
    <property type="match status" value="1"/>
</dbReference>
<dbReference type="Pfam" id="PF04055">
    <property type="entry name" value="Radical_SAM"/>
    <property type="match status" value="1"/>
</dbReference>
<dbReference type="SFLD" id="SFLDG01071">
    <property type="entry name" value="tRNA_wybutosine-synthesizing"/>
    <property type="match status" value="1"/>
</dbReference>
<dbReference type="InterPro" id="IPR001094">
    <property type="entry name" value="Flavdoxin-like"/>
</dbReference>
<comment type="pathway">
    <text evidence="2">tRNA modification; wybutosine-tRNA(Phe) biosynthesis.</text>
</comment>
<organism evidence="18 19">
    <name type="scientific">Coccomyxa viridis</name>
    <dbReference type="NCBI Taxonomy" id="1274662"/>
    <lineage>
        <taxon>Eukaryota</taxon>
        <taxon>Viridiplantae</taxon>
        <taxon>Chlorophyta</taxon>
        <taxon>core chlorophytes</taxon>
        <taxon>Trebouxiophyceae</taxon>
        <taxon>Trebouxiophyceae incertae sedis</taxon>
        <taxon>Coccomyxaceae</taxon>
        <taxon>Coccomyxa</taxon>
    </lineage>
</organism>
<evidence type="ECO:0000256" key="8">
    <source>
        <dbReference type="ARBA" id="ARBA00022723"/>
    </source>
</evidence>
<dbReference type="Proteomes" id="UP001497392">
    <property type="component" value="Unassembled WGS sequence"/>
</dbReference>
<comment type="caution">
    <text evidence="18">The sequence shown here is derived from an EMBL/GenBank/DDBJ whole genome shotgun (WGS) entry which is preliminary data.</text>
</comment>
<dbReference type="Pfam" id="PF00258">
    <property type="entry name" value="Flavodoxin_1"/>
    <property type="match status" value="1"/>
</dbReference>
<evidence type="ECO:0000256" key="13">
    <source>
        <dbReference type="ARBA" id="ARBA00025368"/>
    </source>
</evidence>
<dbReference type="EMBL" id="CAXHTA020000017">
    <property type="protein sequence ID" value="CAL5227339.1"/>
    <property type="molecule type" value="Genomic_DNA"/>
</dbReference>
<evidence type="ECO:0000256" key="11">
    <source>
        <dbReference type="ARBA" id="ARBA00023014"/>
    </source>
</evidence>
<evidence type="ECO:0000256" key="9">
    <source>
        <dbReference type="ARBA" id="ARBA00022741"/>
    </source>
</evidence>
<dbReference type="CDD" id="cd01335">
    <property type="entry name" value="Radical_SAM"/>
    <property type="match status" value="1"/>
</dbReference>
<dbReference type="PANTHER" id="PTHR13930:SF0">
    <property type="entry name" value="S-ADENOSYL-L-METHIONINE-DEPENDENT TRNA 4-DEMETHYLWYOSINE SYNTHASE TYW1-RELATED"/>
    <property type="match status" value="1"/>
</dbReference>
<sequence>MWKEQCIVLVLSTYEDGTPPTSAKWFCQWLEESSKDFRVGAEALKDLRYAVFGCGNSLYADNFNKVATLADEQLESMGARRICSRGMGDEDTGKMAQQFDRWSEGLLQNLQEGSAMPDKAQAAEADAQSDGYCSTDSEEEGDNQVADLEDLGGPAKQPRAEAEANAASEASAGNLEPKQMLSPPLRAALSKQGYKLVGSHSGVKMCRWTKSMLRGRGGCYKHAFYGIESHRCMEATPSLACANKCVFCWRHHTNPVGREWRWQMDDPHSIVEGALGHHIRMINEFKGVPGVMPERLAEGMQPRHCALSLVGEPIMYPEINTLVQQLHARRISTFLVTNAQFPDRIRDLEPITQLYVSVDAATRESLKAIDRPLFKDFWERFLECLRLLRDKRQRTVYRLTLVKGWNMAEVANYAKLVTLGEPDFIEVKGVTYCGSSGASSLTMANVPYHEDVCAFGEALGAACGGEYGLACEHGHSCCILLVRKSRFHRDGSWHTWIDYERFQELAAQGKPFGSEDYMLPTPSWATYGAKEAGFDPKDTRVKKIRKHPMKAEPGGCT</sequence>
<keyword evidence="10" id="KW-0408">Iron</keyword>
<name>A0ABP1G4Z1_9CHLO</name>
<dbReference type="SFLD" id="SFLDF00284">
    <property type="entry name" value="tRNA_wybutosine-synthesizing"/>
    <property type="match status" value="1"/>
</dbReference>
<evidence type="ECO:0000256" key="7">
    <source>
        <dbReference type="ARBA" id="ARBA00022694"/>
    </source>
</evidence>
<evidence type="ECO:0000256" key="15">
    <source>
        <dbReference type="SAM" id="MobiDB-lite"/>
    </source>
</evidence>
<dbReference type="InterPro" id="IPR034556">
    <property type="entry name" value="tRNA_wybutosine-synthase"/>
</dbReference>
<evidence type="ECO:0000259" key="17">
    <source>
        <dbReference type="PROSITE" id="PS51918"/>
    </source>
</evidence>
<dbReference type="Pfam" id="PF08608">
    <property type="entry name" value="Wyosine_form"/>
    <property type="match status" value="1"/>
</dbReference>
<dbReference type="InterPro" id="IPR007197">
    <property type="entry name" value="rSAM"/>
</dbReference>
<evidence type="ECO:0000256" key="6">
    <source>
        <dbReference type="ARBA" id="ARBA00022691"/>
    </source>
</evidence>
<dbReference type="SFLD" id="SFLDS00029">
    <property type="entry name" value="Radical_SAM"/>
    <property type="match status" value="1"/>
</dbReference>
<evidence type="ECO:0000256" key="2">
    <source>
        <dbReference type="ARBA" id="ARBA00004797"/>
    </source>
</evidence>
<evidence type="ECO:0000256" key="12">
    <source>
        <dbReference type="ARBA" id="ARBA00023239"/>
    </source>
</evidence>
<comment type="cofactor">
    <cofactor evidence="1">
        <name>[4Fe-4S] cluster</name>
        <dbReference type="ChEBI" id="CHEBI:49883"/>
    </cofactor>
</comment>
<evidence type="ECO:0000256" key="10">
    <source>
        <dbReference type="ARBA" id="ARBA00023004"/>
    </source>
</evidence>
<dbReference type="InterPro" id="IPR008254">
    <property type="entry name" value="Flavodoxin/NO_synth"/>
</dbReference>
<feature type="compositionally biased region" description="Low complexity" evidence="15">
    <location>
        <begin position="163"/>
        <end position="172"/>
    </location>
</feature>
<accession>A0ABP1G4Z1</accession>
<keyword evidence="11" id="KW-0411">Iron-sulfur</keyword>
<protein>
    <recommendedName>
        <fullName evidence="4">tRNA 4-demethylwyosine synthase (AdoMet-dependent)</fullName>
        <ecNumber evidence="4">4.1.3.44</ecNumber>
    </recommendedName>
</protein>
<keyword evidence="5" id="KW-0004">4Fe-4S</keyword>
<feature type="compositionally biased region" description="Acidic residues" evidence="15">
    <location>
        <begin position="136"/>
        <end position="150"/>
    </location>
</feature>
<evidence type="ECO:0000259" key="16">
    <source>
        <dbReference type="PROSITE" id="PS50902"/>
    </source>
</evidence>
<evidence type="ECO:0000313" key="18">
    <source>
        <dbReference type="EMBL" id="CAL5227339.1"/>
    </source>
</evidence>
<dbReference type="PRINTS" id="PR00369">
    <property type="entry name" value="FLAVODOXIN"/>
</dbReference>
<keyword evidence="19" id="KW-1185">Reference proteome</keyword>
<keyword evidence="9" id="KW-0547">Nucleotide-binding</keyword>
<keyword evidence="12" id="KW-0456">Lyase</keyword>
<keyword evidence="7" id="KW-0819">tRNA processing</keyword>
<proteinExistence type="inferred from homology"/>
<comment type="catalytic activity">
    <reaction evidence="14">
        <text>N(1)-methylguanosine(37) in tRNA(Phe) + pyruvate + S-adenosyl-L-methionine = 4-demethylwyosine(37) in tRNA(Phe) + 5'-deoxyadenosine + L-methionine + CO2 + H2O</text>
        <dbReference type="Rhea" id="RHEA:36347"/>
        <dbReference type="Rhea" id="RHEA-COMP:10164"/>
        <dbReference type="Rhea" id="RHEA-COMP:10165"/>
        <dbReference type="ChEBI" id="CHEBI:15361"/>
        <dbReference type="ChEBI" id="CHEBI:15377"/>
        <dbReference type="ChEBI" id="CHEBI:16526"/>
        <dbReference type="ChEBI" id="CHEBI:17319"/>
        <dbReference type="ChEBI" id="CHEBI:57844"/>
        <dbReference type="ChEBI" id="CHEBI:59789"/>
        <dbReference type="ChEBI" id="CHEBI:64315"/>
        <dbReference type="ChEBI" id="CHEBI:73542"/>
        <dbReference type="EC" id="4.1.3.44"/>
    </reaction>
</comment>
<evidence type="ECO:0000313" key="19">
    <source>
        <dbReference type="Proteomes" id="UP001497392"/>
    </source>
</evidence>
<evidence type="ECO:0000256" key="3">
    <source>
        <dbReference type="ARBA" id="ARBA00010115"/>
    </source>
</evidence>